<dbReference type="SMART" id="SM00304">
    <property type="entry name" value="HAMP"/>
    <property type="match status" value="1"/>
</dbReference>
<feature type="transmembrane region" description="Helical" evidence="5">
    <location>
        <begin position="300"/>
        <end position="319"/>
    </location>
</feature>
<keyword evidence="4 7" id="KW-0418">Kinase</keyword>
<reference evidence="7 8" key="1">
    <citation type="submission" date="2016-10" db="EMBL/GenBank/DDBJ databases">
        <authorList>
            <person name="de Groot N.N."/>
        </authorList>
    </citation>
    <scope>NUCLEOTIDE SEQUENCE [LARGE SCALE GENOMIC DNA]</scope>
    <source>
        <strain evidence="7 8">CGMCC 1.5070</strain>
    </source>
</reference>
<organism evidence="7 8">
    <name type="scientific">Hydrogenoanaerobacterium saccharovorans</name>
    <dbReference type="NCBI Taxonomy" id="474960"/>
    <lineage>
        <taxon>Bacteria</taxon>
        <taxon>Bacillati</taxon>
        <taxon>Bacillota</taxon>
        <taxon>Clostridia</taxon>
        <taxon>Eubacteriales</taxon>
        <taxon>Oscillospiraceae</taxon>
        <taxon>Hydrogenoanaerobacterium</taxon>
    </lineage>
</organism>
<dbReference type="RefSeq" id="WP_092750799.1">
    <property type="nucleotide sequence ID" value="NZ_FOCG01000001.1"/>
</dbReference>
<keyword evidence="8" id="KW-1185">Reference proteome</keyword>
<feature type="domain" description="HAMP" evidence="6">
    <location>
        <begin position="321"/>
        <end position="373"/>
    </location>
</feature>
<evidence type="ECO:0000256" key="3">
    <source>
        <dbReference type="ARBA" id="ARBA00022679"/>
    </source>
</evidence>
<dbReference type="Pfam" id="PF00672">
    <property type="entry name" value="HAMP"/>
    <property type="match status" value="1"/>
</dbReference>
<dbReference type="GO" id="GO:0000155">
    <property type="term" value="F:phosphorelay sensor kinase activity"/>
    <property type="evidence" value="ECO:0007669"/>
    <property type="project" value="InterPro"/>
</dbReference>
<protein>
    <submittedName>
        <fullName evidence="7">Two-component system, sensor histidine kinase YesM</fullName>
    </submittedName>
</protein>
<dbReference type="SUPFAM" id="SSF55874">
    <property type="entry name" value="ATPase domain of HSP90 chaperone/DNA topoisomerase II/histidine kinase"/>
    <property type="match status" value="1"/>
</dbReference>
<dbReference type="InterPro" id="IPR036890">
    <property type="entry name" value="HATPase_C_sf"/>
</dbReference>
<dbReference type="CDD" id="cd06225">
    <property type="entry name" value="HAMP"/>
    <property type="match status" value="1"/>
</dbReference>
<dbReference type="Gene3D" id="3.30.450.20">
    <property type="entry name" value="PAS domain"/>
    <property type="match status" value="1"/>
</dbReference>
<evidence type="ECO:0000259" key="6">
    <source>
        <dbReference type="PROSITE" id="PS50885"/>
    </source>
</evidence>
<accession>A0A1H7YSM0</accession>
<keyword evidence="5" id="KW-0472">Membrane</keyword>
<dbReference type="Proteomes" id="UP000199158">
    <property type="component" value="Unassembled WGS sequence"/>
</dbReference>
<dbReference type="InterPro" id="IPR050640">
    <property type="entry name" value="Bact_2-comp_sensor_kinase"/>
</dbReference>
<feature type="transmembrane region" description="Helical" evidence="5">
    <location>
        <begin position="9"/>
        <end position="32"/>
    </location>
</feature>
<gene>
    <name evidence="7" type="ORF">SAMN05216180_0214</name>
</gene>
<dbReference type="Gene3D" id="3.30.565.10">
    <property type="entry name" value="Histidine kinase-like ATPase, C-terminal domain"/>
    <property type="match status" value="1"/>
</dbReference>
<keyword evidence="5" id="KW-0812">Transmembrane</keyword>
<keyword evidence="2" id="KW-0597">Phosphoprotein</keyword>
<evidence type="ECO:0000256" key="1">
    <source>
        <dbReference type="ARBA" id="ARBA00004370"/>
    </source>
</evidence>
<dbReference type="Pfam" id="PF06580">
    <property type="entry name" value="His_kinase"/>
    <property type="match status" value="1"/>
</dbReference>
<dbReference type="InterPro" id="IPR003660">
    <property type="entry name" value="HAMP_dom"/>
</dbReference>
<keyword evidence="5" id="KW-1133">Transmembrane helix</keyword>
<name>A0A1H7YSM0_9FIRM</name>
<dbReference type="AlphaFoldDB" id="A0A1H7YSM0"/>
<dbReference type="EMBL" id="FOCG01000001">
    <property type="protein sequence ID" value="SEM48975.1"/>
    <property type="molecule type" value="Genomic_DNA"/>
</dbReference>
<evidence type="ECO:0000256" key="4">
    <source>
        <dbReference type="ARBA" id="ARBA00022777"/>
    </source>
</evidence>
<evidence type="ECO:0000256" key="2">
    <source>
        <dbReference type="ARBA" id="ARBA00022553"/>
    </source>
</evidence>
<comment type="subcellular location">
    <subcellularLocation>
        <location evidence="1">Membrane</location>
    </subcellularLocation>
</comment>
<sequence>MKKRLKISLFLKISIIIIISLIVTNLFTIIMATQVTEKLFVDSFTILNGKMMDQIAKNFNDYTSQVISVINTYRQNPALKECFTQNIQDQKRLFKLFYNIKSNLKTIDQTSKFPTFHIVSVGINGTAFVSTQERLNYTPVELMNHPIAQKSVANPNKLFFAFSNSGLTASLYNKNIIMAVKQLKDPYSSTNFGTIYVSIDENDFFSMYEGTVSEGNRILVMSSDGTIISSNVKEIVGKQNSKILNYAIQNVRTQNRYISADYDGKPSVLIARYLPIYDVYIVNVVDKSFLLKDFLKLQPLMFMGCFVVICTIVPLVFFITRRITHPLTALVKHMKKSKAGNFRPLLDIQGSYEVRELQQVYNLMVDKIEIYVNNLVEEQKKRRKSEIHALQMQINPHFLYNTLASIKYLSWQGNKEAVTETINALIRLLQNTISKTDEEITVREELLNLQSYVTINHARYGNSIDVAYHFDEDCMDCKIPKLIIQPFIENAFFHAYQQKHSGCIRIFMRIKDEKLICEVIDDGDGISSEKYDALTNEGVSKYHFSGIGIRNVDERLKMIYGDGYGIKLTSKVDVGTSVTITMKQKTIN</sequence>
<evidence type="ECO:0000313" key="7">
    <source>
        <dbReference type="EMBL" id="SEM48975.1"/>
    </source>
</evidence>
<keyword evidence="3" id="KW-0808">Transferase</keyword>
<dbReference type="Gene3D" id="6.10.340.10">
    <property type="match status" value="1"/>
</dbReference>
<evidence type="ECO:0000256" key="5">
    <source>
        <dbReference type="SAM" id="Phobius"/>
    </source>
</evidence>
<dbReference type="GO" id="GO:0016020">
    <property type="term" value="C:membrane"/>
    <property type="evidence" value="ECO:0007669"/>
    <property type="project" value="UniProtKB-SubCell"/>
</dbReference>
<dbReference type="CDD" id="cd18774">
    <property type="entry name" value="PDC2_HK_sensor"/>
    <property type="match status" value="1"/>
</dbReference>
<dbReference type="PROSITE" id="PS50885">
    <property type="entry name" value="HAMP"/>
    <property type="match status" value="1"/>
</dbReference>
<dbReference type="PANTHER" id="PTHR34220">
    <property type="entry name" value="SENSOR HISTIDINE KINASE YPDA"/>
    <property type="match status" value="1"/>
</dbReference>
<dbReference type="InterPro" id="IPR010559">
    <property type="entry name" value="Sig_transdc_His_kin_internal"/>
</dbReference>
<dbReference type="STRING" id="474960.SAMN05216180_0214"/>
<proteinExistence type="predicted"/>
<dbReference type="InterPro" id="IPR003594">
    <property type="entry name" value="HATPase_dom"/>
</dbReference>
<dbReference type="Pfam" id="PF02518">
    <property type="entry name" value="HATPase_c"/>
    <property type="match status" value="1"/>
</dbReference>
<dbReference type="PANTHER" id="PTHR34220:SF7">
    <property type="entry name" value="SENSOR HISTIDINE KINASE YPDA"/>
    <property type="match status" value="1"/>
</dbReference>
<dbReference type="OrthoDB" id="138378at2"/>
<evidence type="ECO:0000313" key="8">
    <source>
        <dbReference type="Proteomes" id="UP000199158"/>
    </source>
</evidence>